<dbReference type="AlphaFoldDB" id="A0A1I2U5P8"/>
<proteinExistence type="predicted"/>
<keyword evidence="1" id="KW-0812">Transmembrane</keyword>
<organism evidence="2 3">
    <name type="scientific">Pontibacter chinhatensis</name>
    <dbReference type="NCBI Taxonomy" id="1436961"/>
    <lineage>
        <taxon>Bacteria</taxon>
        <taxon>Pseudomonadati</taxon>
        <taxon>Bacteroidota</taxon>
        <taxon>Cytophagia</taxon>
        <taxon>Cytophagales</taxon>
        <taxon>Hymenobacteraceae</taxon>
        <taxon>Pontibacter</taxon>
    </lineage>
</organism>
<dbReference type="STRING" id="1436961.SAMN05421739_103410"/>
<evidence type="ECO:0000313" key="2">
    <source>
        <dbReference type="EMBL" id="SFG72323.1"/>
    </source>
</evidence>
<keyword evidence="1" id="KW-0472">Membrane</keyword>
<evidence type="ECO:0000313" key="3">
    <source>
        <dbReference type="Proteomes" id="UP000198724"/>
    </source>
</evidence>
<dbReference type="Proteomes" id="UP000198724">
    <property type="component" value="Unassembled WGS sequence"/>
</dbReference>
<dbReference type="OrthoDB" id="1121797at2"/>
<keyword evidence="3" id="KW-1185">Reference proteome</keyword>
<name>A0A1I2U5P8_9BACT</name>
<sequence length="152" mass="17125">MRPEQDNTAGQDELYLDVRLLNNLHDTAKWARVLAILGFILSGFVLVFGLFMQQILKSPGIEGRATDVGFSGFAIVVYAFVALVYFFPSLYLYTFAGRMQQGVEQRNRQLVHKAVNKLKILFKFMAIMLVLFLLFFGLSLGMLATGVSELSF</sequence>
<keyword evidence="1" id="KW-1133">Transmembrane helix</keyword>
<gene>
    <name evidence="2" type="ORF">SAMN05421739_103410</name>
</gene>
<feature type="transmembrane region" description="Helical" evidence="1">
    <location>
        <begin position="72"/>
        <end position="99"/>
    </location>
</feature>
<accession>A0A1I2U5P8</accession>
<evidence type="ECO:0000256" key="1">
    <source>
        <dbReference type="SAM" id="Phobius"/>
    </source>
</evidence>
<feature type="transmembrane region" description="Helical" evidence="1">
    <location>
        <begin position="33"/>
        <end position="52"/>
    </location>
</feature>
<feature type="transmembrane region" description="Helical" evidence="1">
    <location>
        <begin position="120"/>
        <end position="144"/>
    </location>
</feature>
<dbReference type="EMBL" id="FOOT01000003">
    <property type="protein sequence ID" value="SFG72323.1"/>
    <property type="molecule type" value="Genomic_DNA"/>
</dbReference>
<reference evidence="3" key="1">
    <citation type="submission" date="2016-10" db="EMBL/GenBank/DDBJ databases">
        <authorList>
            <person name="Varghese N."/>
            <person name="Submissions S."/>
        </authorList>
    </citation>
    <scope>NUCLEOTIDE SEQUENCE [LARGE SCALE GENOMIC DNA]</scope>
    <source>
        <strain evidence="3">LP51</strain>
    </source>
</reference>
<dbReference type="RefSeq" id="WP_092101137.1">
    <property type="nucleotide sequence ID" value="NZ_FOOT01000003.1"/>
</dbReference>
<protein>
    <submittedName>
        <fullName evidence="2">Uncharacterized protein</fullName>
    </submittedName>
</protein>